<dbReference type="EMBL" id="JH993134">
    <property type="protein sequence ID" value="EKX33635.1"/>
    <property type="molecule type" value="Genomic_DNA"/>
</dbReference>
<protein>
    <submittedName>
        <fullName evidence="2 3">Uncharacterized protein</fullName>
    </submittedName>
</protein>
<keyword evidence="1" id="KW-1133">Transmembrane helix</keyword>
<evidence type="ECO:0000313" key="3">
    <source>
        <dbReference type="EnsemblProtists" id="EKX33635"/>
    </source>
</evidence>
<dbReference type="KEGG" id="gtt:GUITHDRAFT_120160"/>
<evidence type="ECO:0000313" key="4">
    <source>
        <dbReference type="Proteomes" id="UP000011087"/>
    </source>
</evidence>
<evidence type="ECO:0000313" key="2">
    <source>
        <dbReference type="EMBL" id="EKX33635.1"/>
    </source>
</evidence>
<dbReference type="PaxDb" id="55529-EKX33635"/>
<feature type="transmembrane region" description="Helical" evidence="1">
    <location>
        <begin position="83"/>
        <end position="102"/>
    </location>
</feature>
<name>L1ICS0_GUITC</name>
<reference evidence="2 4" key="1">
    <citation type="journal article" date="2012" name="Nature">
        <title>Algal genomes reveal evolutionary mosaicism and the fate of nucleomorphs.</title>
        <authorList>
            <consortium name="DOE Joint Genome Institute"/>
            <person name="Curtis B.A."/>
            <person name="Tanifuji G."/>
            <person name="Burki F."/>
            <person name="Gruber A."/>
            <person name="Irimia M."/>
            <person name="Maruyama S."/>
            <person name="Arias M.C."/>
            <person name="Ball S.G."/>
            <person name="Gile G.H."/>
            <person name="Hirakawa Y."/>
            <person name="Hopkins J.F."/>
            <person name="Kuo A."/>
            <person name="Rensing S.A."/>
            <person name="Schmutz J."/>
            <person name="Symeonidi A."/>
            <person name="Elias M."/>
            <person name="Eveleigh R.J."/>
            <person name="Herman E.K."/>
            <person name="Klute M.J."/>
            <person name="Nakayama T."/>
            <person name="Obornik M."/>
            <person name="Reyes-Prieto A."/>
            <person name="Armbrust E.V."/>
            <person name="Aves S.J."/>
            <person name="Beiko R.G."/>
            <person name="Coutinho P."/>
            <person name="Dacks J.B."/>
            <person name="Durnford D.G."/>
            <person name="Fast N.M."/>
            <person name="Green B.R."/>
            <person name="Grisdale C.J."/>
            <person name="Hempel F."/>
            <person name="Henrissat B."/>
            <person name="Hoppner M.P."/>
            <person name="Ishida K."/>
            <person name="Kim E."/>
            <person name="Koreny L."/>
            <person name="Kroth P.G."/>
            <person name="Liu Y."/>
            <person name="Malik S.B."/>
            <person name="Maier U.G."/>
            <person name="McRose D."/>
            <person name="Mock T."/>
            <person name="Neilson J.A."/>
            <person name="Onodera N.T."/>
            <person name="Poole A.M."/>
            <person name="Pritham E.J."/>
            <person name="Richards T.A."/>
            <person name="Rocap G."/>
            <person name="Roy S.W."/>
            <person name="Sarai C."/>
            <person name="Schaack S."/>
            <person name="Shirato S."/>
            <person name="Slamovits C.H."/>
            <person name="Spencer D.F."/>
            <person name="Suzuki S."/>
            <person name="Worden A.Z."/>
            <person name="Zauner S."/>
            <person name="Barry K."/>
            <person name="Bell C."/>
            <person name="Bharti A.K."/>
            <person name="Crow J.A."/>
            <person name="Grimwood J."/>
            <person name="Kramer R."/>
            <person name="Lindquist E."/>
            <person name="Lucas S."/>
            <person name="Salamov A."/>
            <person name="McFadden G.I."/>
            <person name="Lane C.E."/>
            <person name="Keeling P.J."/>
            <person name="Gray M.W."/>
            <person name="Grigoriev I.V."/>
            <person name="Archibald J.M."/>
        </authorList>
    </citation>
    <scope>NUCLEOTIDE SEQUENCE</scope>
    <source>
        <strain evidence="2 4">CCMP2712</strain>
    </source>
</reference>
<evidence type="ECO:0000256" key="1">
    <source>
        <dbReference type="SAM" id="Phobius"/>
    </source>
</evidence>
<gene>
    <name evidence="2" type="ORF">GUITHDRAFT_120160</name>
</gene>
<proteinExistence type="predicted"/>
<dbReference type="EnsemblProtists" id="EKX33635">
    <property type="protein sequence ID" value="EKX33635"/>
    <property type="gene ID" value="GUITHDRAFT_120160"/>
</dbReference>
<keyword evidence="4" id="KW-1185">Reference proteome</keyword>
<keyword evidence="1" id="KW-0812">Transmembrane</keyword>
<sequence>MAYTIAFAGIQVLAAIAFIIVTSKIVGPTLFWYDTHIQQHTMEQFAIGNLSYILIPNMDTRDLVASIGTPYKNTIFYMRMEPVSFSLVPVLLLTAYTVLTLFKTPESKQAHKKISNDDSYTQETIEKPWIFNSISS</sequence>
<dbReference type="AlphaFoldDB" id="L1ICS0"/>
<accession>L1ICS0</accession>
<keyword evidence="1" id="KW-0472">Membrane</keyword>
<reference evidence="3" key="3">
    <citation type="submission" date="2016-03" db="UniProtKB">
        <authorList>
            <consortium name="EnsemblProtists"/>
        </authorList>
    </citation>
    <scope>IDENTIFICATION</scope>
</reference>
<feature type="transmembrane region" description="Helical" evidence="1">
    <location>
        <begin position="12"/>
        <end position="33"/>
    </location>
</feature>
<dbReference type="HOGENOM" id="CLU_1879364_0_0_1"/>
<dbReference type="Proteomes" id="UP000011087">
    <property type="component" value="Unassembled WGS sequence"/>
</dbReference>
<dbReference type="RefSeq" id="XP_005820615.1">
    <property type="nucleotide sequence ID" value="XM_005820558.1"/>
</dbReference>
<dbReference type="GeneID" id="17290384"/>
<organism evidence="2">
    <name type="scientific">Guillardia theta (strain CCMP2712)</name>
    <name type="common">Cryptophyte</name>
    <dbReference type="NCBI Taxonomy" id="905079"/>
    <lineage>
        <taxon>Eukaryota</taxon>
        <taxon>Cryptophyceae</taxon>
        <taxon>Pyrenomonadales</taxon>
        <taxon>Geminigeraceae</taxon>
        <taxon>Guillardia</taxon>
    </lineage>
</organism>
<reference evidence="4" key="2">
    <citation type="submission" date="2012-11" db="EMBL/GenBank/DDBJ databases">
        <authorList>
            <person name="Kuo A."/>
            <person name="Curtis B.A."/>
            <person name="Tanifuji G."/>
            <person name="Burki F."/>
            <person name="Gruber A."/>
            <person name="Irimia M."/>
            <person name="Maruyama S."/>
            <person name="Arias M.C."/>
            <person name="Ball S.G."/>
            <person name="Gile G.H."/>
            <person name="Hirakawa Y."/>
            <person name="Hopkins J.F."/>
            <person name="Rensing S.A."/>
            <person name="Schmutz J."/>
            <person name="Symeonidi A."/>
            <person name="Elias M."/>
            <person name="Eveleigh R.J."/>
            <person name="Herman E.K."/>
            <person name="Klute M.J."/>
            <person name="Nakayama T."/>
            <person name="Obornik M."/>
            <person name="Reyes-Prieto A."/>
            <person name="Armbrust E.V."/>
            <person name="Aves S.J."/>
            <person name="Beiko R.G."/>
            <person name="Coutinho P."/>
            <person name="Dacks J.B."/>
            <person name="Durnford D.G."/>
            <person name="Fast N.M."/>
            <person name="Green B.R."/>
            <person name="Grisdale C."/>
            <person name="Hempe F."/>
            <person name="Henrissat B."/>
            <person name="Hoppner M.P."/>
            <person name="Ishida K.-I."/>
            <person name="Kim E."/>
            <person name="Koreny L."/>
            <person name="Kroth P.G."/>
            <person name="Liu Y."/>
            <person name="Malik S.-B."/>
            <person name="Maier U.G."/>
            <person name="McRose D."/>
            <person name="Mock T."/>
            <person name="Neilson J.A."/>
            <person name="Onodera N.T."/>
            <person name="Poole A.M."/>
            <person name="Pritham E.J."/>
            <person name="Richards T.A."/>
            <person name="Rocap G."/>
            <person name="Roy S.W."/>
            <person name="Sarai C."/>
            <person name="Schaack S."/>
            <person name="Shirato S."/>
            <person name="Slamovits C.H."/>
            <person name="Spencer D.F."/>
            <person name="Suzuki S."/>
            <person name="Worden A.Z."/>
            <person name="Zauner S."/>
            <person name="Barry K."/>
            <person name="Bell C."/>
            <person name="Bharti A.K."/>
            <person name="Crow J.A."/>
            <person name="Grimwood J."/>
            <person name="Kramer R."/>
            <person name="Lindquist E."/>
            <person name="Lucas S."/>
            <person name="Salamov A."/>
            <person name="McFadden G.I."/>
            <person name="Lane C.E."/>
            <person name="Keeling P.J."/>
            <person name="Gray M.W."/>
            <person name="Grigoriev I.V."/>
            <person name="Archibald J.M."/>
        </authorList>
    </citation>
    <scope>NUCLEOTIDE SEQUENCE</scope>
    <source>
        <strain evidence="4">CCMP2712</strain>
    </source>
</reference>